<reference evidence="1" key="1">
    <citation type="submission" date="2020-01" db="EMBL/GenBank/DDBJ databases">
        <authorList>
            <consortium name="DOE Joint Genome Institute"/>
            <person name="Haridas S."/>
            <person name="Albert R."/>
            <person name="Binder M."/>
            <person name="Bloem J."/>
            <person name="Labutti K."/>
            <person name="Salamov A."/>
            <person name="Andreopoulos B."/>
            <person name="Baker S.E."/>
            <person name="Barry K."/>
            <person name="Bills G."/>
            <person name="Bluhm B.H."/>
            <person name="Cannon C."/>
            <person name="Castanera R."/>
            <person name="Culley D.E."/>
            <person name="Daum C."/>
            <person name="Ezra D."/>
            <person name="Gonzalez J.B."/>
            <person name="Henrissat B."/>
            <person name="Kuo A."/>
            <person name="Liang C."/>
            <person name="Lipzen A."/>
            <person name="Lutzoni F."/>
            <person name="Magnuson J."/>
            <person name="Mondo S."/>
            <person name="Nolan M."/>
            <person name="Ohm R."/>
            <person name="Pangilinan J."/>
            <person name="Park H.-J."/>
            <person name="Ramirez L."/>
            <person name="Alfaro M."/>
            <person name="Sun H."/>
            <person name="Tritt A."/>
            <person name="Yoshinaga Y."/>
            <person name="Zwiers L.-H."/>
            <person name="Turgeon B.G."/>
            <person name="Goodwin S.B."/>
            <person name="Spatafora J.W."/>
            <person name="Crous P.W."/>
            <person name="Grigoriev I.V."/>
        </authorList>
    </citation>
    <scope>NUCLEOTIDE SEQUENCE</scope>
    <source>
        <strain evidence="1">CBS 394.84</strain>
    </source>
</reference>
<evidence type="ECO:0000313" key="1">
    <source>
        <dbReference type="EMBL" id="KAF1842333.1"/>
    </source>
</evidence>
<protein>
    <recommendedName>
        <fullName evidence="3">Alpha-galactosidase A</fullName>
    </recommendedName>
</protein>
<dbReference type="Gene3D" id="1.10.510.10">
    <property type="entry name" value="Transferase(Phosphotransferase) domain 1"/>
    <property type="match status" value="1"/>
</dbReference>
<accession>A0A9P4L5T2</accession>
<name>A0A9P4L5T2_9PLEO</name>
<dbReference type="InterPro" id="IPR011009">
    <property type="entry name" value="Kinase-like_dom_sf"/>
</dbReference>
<dbReference type="GeneID" id="63852974"/>
<keyword evidence="2" id="KW-1185">Reference proteome</keyword>
<dbReference type="Pfam" id="PF06293">
    <property type="entry name" value="Kdo"/>
    <property type="match status" value="1"/>
</dbReference>
<evidence type="ECO:0000313" key="2">
    <source>
        <dbReference type="Proteomes" id="UP000800039"/>
    </source>
</evidence>
<proteinExistence type="predicted"/>
<dbReference type="Proteomes" id="UP000800039">
    <property type="component" value="Unassembled WGS sequence"/>
</dbReference>
<evidence type="ECO:0008006" key="3">
    <source>
        <dbReference type="Google" id="ProtNLM"/>
    </source>
</evidence>
<organism evidence="1 2">
    <name type="scientific">Cucurbitaria berberidis CBS 394.84</name>
    <dbReference type="NCBI Taxonomy" id="1168544"/>
    <lineage>
        <taxon>Eukaryota</taxon>
        <taxon>Fungi</taxon>
        <taxon>Dikarya</taxon>
        <taxon>Ascomycota</taxon>
        <taxon>Pezizomycotina</taxon>
        <taxon>Dothideomycetes</taxon>
        <taxon>Pleosporomycetidae</taxon>
        <taxon>Pleosporales</taxon>
        <taxon>Pleosporineae</taxon>
        <taxon>Cucurbitariaceae</taxon>
        <taxon>Cucurbitaria</taxon>
    </lineage>
</organism>
<comment type="caution">
    <text evidence="1">The sequence shown here is derived from an EMBL/GenBank/DDBJ whole genome shotgun (WGS) entry which is preliminary data.</text>
</comment>
<gene>
    <name evidence="1" type="ORF">K460DRAFT_389002</name>
</gene>
<sequence>MDWLNKRGFVWKPEKYRVLFVKYLTIDAGIYDVEDMCFGPCLVSIIPPLPPGDWNKGHITRNTSDGRPHFAEATNAPLLGVTHLWHPLQIDHLELCMGQKLRSNVYEATCPRFNTTIIAKFARFAWEIPQLNAETSAYEWIENQQIGPGFLGHLSEEGRVIGFIMERITDARHATPEDLPLCQLALLKLHKLGIRHGDLNKHNILILDGKATLLDFDHSTPCHDPKALDEEFSTLQKELCETSGRGGTIVHSNAV</sequence>
<dbReference type="OrthoDB" id="2687876at2759"/>
<dbReference type="RefSeq" id="XP_040784896.1">
    <property type="nucleotide sequence ID" value="XM_040935723.1"/>
</dbReference>
<dbReference type="SUPFAM" id="SSF56112">
    <property type="entry name" value="Protein kinase-like (PK-like)"/>
    <property type="match status" value="1"/>
</dbReference>
<dbReference type="EMBL" id="ML976618">
    <property type="protein sequence ID" value="KAF1842333.1"/>
    <property type="molecule type" value="Genomic_DNA"/>
</dbReference>
<dbReference type="AlphaFoldDB" id="A0A9P4L5T2"/>